<reference evidence="1 2" key="1">
    <citation type="journal article" date="2021" name="MBio">
        <title>Poor Competitiveness of Bradyrhizobium in Pigeon Pea Root Colonization in Indian Soils.</title>
        <authorList>
            <person name="Chalasani D."/>
            <person name="Basu A."/>
            <person name="Pullabhotla S.V.S.R.N."/>
            <person name="Jorrin B."/>
            <person name="Neal A.L."/>
            <person name="Poole P.S."/>
            <person name="Podile A.R."/>
            <person name="Tkacz A."/>
        </authorList>
    </citation>
    <scope>NUCLEOTIDE SEQUENCE [LARGE SCALE GENOMIC DNA]</scope>
    <source>
        <strain evidence="1 2">HU56</strain>
    </source>
</reference>
<sequence>MLKFFSIKPPTEDFDADTGTYADGMTDRYYRDLTGVTEHRFRSAHERDYGAAREIAGYAPHGVTGN</sequence>
<keyword evidence="2" id="KW-1185">Reference proteome</keyword>
<dbReference type="Proteomes" id="UP000717752">
    <property type="component" value="Unassembled WGS sequence"/>
</dbReference>
<dbReference type="EMBL" id="JAEUAK010000001">
    <property type="protein sequence ID" value="MBW9050837.1"/>
    <property type="molecule type" value="Genomic_DNA"/>
</dbReference>
<evidence type="ECO:0000313" key="1">
    <source>
        <dbReference type="EMBL" id="MBW9050837.1"/>
    </source>
</evidence>
<protein>
    <submittedName>
        <fullName evidence="1">Uncharacterized protein</fullName>
    </submittedName>
</protein>
<proteinExistence type="predicted"/>
<organism evidence="1 2">
    <name type="scientific">Rhizobium mesosinicum</name>
    <dbReference type="NCBI Taxonomy" id="335017"/>
    <lineage>
        <taxon>Bacteria</taxon>
        <taxon>Pseudomonadati</taxon>
        <taxon>Pseudomonadota</taxon>
        <taxon>Alphaproteobacteria</taxon>
        <taxon>Hyphomicrobiales</taxon>
        <taxon>Rhizobiaceae</taxon>
        <taxon>Rhizobium/Agrobacterium group</taxon>
        <taxon>Rhizobium</taxon>
    </lineage>
</organism>
<comment type="caution">
    <text evidence="1">The sequence shown here is derived from an EMBL/GenBank/DDBJ whole genome shotgun (WGS) entry which is preliminary data.</text>
</comment>
<name>A0ABS7GLX0_9HYPH</name>
<gene>
    <name evidence="1" type="ORF">JNB85_00265</name>
</gene>
<accession>A0ABS7GLX0</accession>
<evidence type="ECO:0000313" key="2">
    <source>
        <dbReference type="Proteomes" id="UP000717752"/>
    </source>
</evidence>
<dbReference type="RefSeq" id="WP_220332392.1">
    <property type="nucleotide sequence ID" value="NZ_JAEUAK010000001.1"/>
</dbReference>